<keyword evidence="3" id="KW-1003">Cell membrane</keyword>
<dbReference type="CDD" id="cd04590">
    <property type="entry name" value="CBS_pair_CorC_HlyC_assoc"/>
    <property type="match status" value="1"/>
</dbReference>
<organism evidence="8 9">
    <name type="scientific">Shuttleworthella satelles DSM 14600</name>
    <dbReference type="NCBI Taxonomy" id="626523"/>
    <lineage>
        <taxon>Bacteria</taxon>
        <taxon>Bacillati</taxon>
        <taxon>Bacillota</taxon>
        <taxon>Clostridia</taxon>
        <taxon>Lachnospirales</taxon>
        <taxon>Lachnospiraceae</taxon>
        <taxon>Shuttleworthella</taxon>
    </lineage>
</organism>
<dbReference type="InterPro" id="IPR044751">
    <property type="entry name" value="Ion_transp-like_CBS"/>
</dbReference>
<dbReference type="STRING" id="626523.GCWU000342_01130"/>
<evidence type="ECO:0000256" key="6">
    <source>
        <dbReference type="PROSITE-ProRule" id="PRU00703"/>
    </source>
</evidence>
<evidence type="ECO:0000256" key="5">
    <source>
        <dbReference type="ARBA" id="ARBA00023122"/>
    </source>
</evidence>
<accession>C4GB29</accession>
<evidence type="ECO:0000256" key="2">
    <source>
        <dbReference type="ARBA" id="ARBA00006337"/>
    </source>
</evidence>
<dbReference type="InterPro" id="IPR036318">
    <property type="entry name" value="FAD-bd_PCMH-like_sf"/>
</dbReference>
<keyword evidence="5 6" id="KW-0129">CBS domain</keyword>
<dbReference type="InterPro" id="IPR000644">
    <property type="entry name" value="CBS_dom"/>
</dbReference>
<dbReference type="Gene3D" id="3.30.465.10">
    <property type="match status" value="1"/>
</dbReference>
<dbReference type="Pfam" id="PF00571">
    <property type="entry name" value="CBS"/>
    <property type="match status" value="2"/>
</dbReference>
<evidence type="ECO:0000256" key="4">
    <source>
        <dbReference type="ARBA" id="ARBA00022737"/>
    </source>
</evidence>
<dbReference type="FunFam" id="3.10.580.10:FF:000002">
    <property type="entry name" value="Magnesium/cobalt efflux protein CorC"/>
    <property type="match status" value="1"/>
</dbReference>
<dbReference type="GO" id="GO:0005886">
    <property type="term" value="C:plasma membrane"/>
    <property type="evidence" value="ECO:0007669"/>
    <property type="project" value="UniProtKB-SubCell"/>
</dbReference>
<dbReference type="RefSeq" id="WP_006906140.1">
    <property type="nucleotide sequence ID" value="NZ_GG665866.1"/>
</dbReference>
<comment type="caution">
    <text evidence="8">The sequence shown here is derived from an EMBL/GenBank/DDBJ whole genome shotgun (WGS) entry which is preliminary data.</text>
</comment>
<dbReference type="InterPro" id="IPR046342">
    <property type="entry name" value="CBS_dom_sf"/>
</dbReference>
<dbReference type="InterPro" id="IPR016169">
    <property type="entry name" value="FAD-bd_PCMH_sub2"/>
</dbReference>
<evidence type="ECO:0000313" key="9">
    <source>
        <dbReference type="Proteomes" id="UP000003494"/>
    </source>
</evidence>
<evidence type="ECO:0000259" key="7">
    <source>
        <dbReference type="PROSITE" id="PS51371"/>
    </source>
</evidence>
<dbReference type="Proteomes" id="UP000003494">
    <property type="component" value="Unassembled WGS sequence"/>
</dbReference>
<dbReference type="AlphaFoldDB" id="C4GB29"/>
<dbReference type="eggNOG" id="COG1253">
    <property type="taxonomic scope" value="Bacteria"/>
</dbReference>
<dbReference type="GO" id="GO:0050660">
    <property type="term" value="F:flavin adenine dinucleotide binding"/>
    <property type="evidence" value="ECO:0007669"/>
    <property type="project" value="InterPro"/>
</dbReference>
<evidence type="ECO:0000256" key="1">
    <source>
        <dbReference type="ARBA" id="ARBA00004651"/>
    </source>
</evidence>
<evidence type="ECO:0000256" key="3">
    <source>
        <dbReference type="ARBA" id="ARBA00022475"/>
    </source>
</evidence>
<keyword evidence="9" id="KW-1185">Reference proteome</keyword>
<dbReference type="PANTHER" id="PTHR22777:SF32">
    <property type="entry name" value="UPF0053 INNER MEMBRANE PROTEIN YFJD"/>
    <property type="match status" value="1"/>
</dbReference>
<reference evidence="8" key="1">
    <citation type="submission" date="2009-04" db="EMBL/GenBank/DDBJ databases">
        <authorList>
            <person name="Weinstock G."/>
            <person name="Sodergren E."/>
            <person name="Clifton S."/>
            <person name="Fulton L."/>
            <person name="Fulton B."/>
            <person name="Courtney L."/>
            <person name="Fronick C."/>
            <person name="Harrison M."/>
            <person name="Strong C."/>
            <person name="Farmer C."/>
            <person name="Delahaunty K."/>
            <person name="Markovic C."/>
            <person name="Hall O."/>
            <person name="Minx P."/>
            <person name="Tomlinson C."/>
            <person name="Mitreva M."/>
            <person name="Nelson J."/>
            <person name="Hou S."/>
            <person name="Wollam A."/>
            <person name="Pepin K.H."/>
            <person name="Johnson M."/>
            <person name="Bhonagiri V."/>
            <person name="Nash W.E."/>
            <person name="Warren W."/>
            <person name="Chinwalla A."/>
            <person name="Mardis E.R."/>
            <person name="Wilson R.K."/>
        </authorList>
    </citation>
    <scope>NUCLEOTIDE SEQUENCE [LARGE SCALE GENOMIC DNA]</scope>
    <source>
        <strain evidence="8">DSM 14600</strain>
    </source>
</reference>
<dbReference type="PROSITE" id="PS51371">
    <property type="entry name" value="CBS"/>
    <property type="match status" value="2"/>
</dbReference>
<dbReference type="InterPro" id="IPR005170">
    <property type="entry name" value="Transptr-assoc_dom"/>
</dbReference>
<dbReference type="PANTHER" id="PTHR22777">
    <property type="entry name" value="HEMOLYSIN-RELATED"/>
    <property type="match status" value="1"/>
</dbReference>
<feature type="domain" description="CBS" evidence="7">
    <location>
        <begin position="67"/>
        <end position="126"/>
    </location>
</feature>
<dbReference type="HOGENOM" id="CLU_015237_3_0_9"/>
<dbReference type="Gene3D" id="3.10.580.10">
    <property type="entry name" value="CBS-domain"/>
    <property type="match status" value="1"/>
</dbReference>
<feature type="domain" description="CBS" evidence="7">
    <location>
        <begin position="136"/>
        <end position="193"/>
    </location>
</feature>
<comment type="similarity">
    <text evidence="2">Belongs to the UPF0053 family.</text>
</comment>
<dbReference type="EMBL" id="ACIP02000002">
    <property type="protein sequence ID" value="EEP28322.1"/>
    <property type="molecule type" value="Genomic_DNA"/>
</dbReference>
<gene>
    <name evidence="8" type="ORF">GCWU000342_01130</name>
</gene>
<dbReference type="SMART" id="SM01091">
    <property type="entry name" value="CorC_HlyC"/>
    <property type="match status" value="1"/>
</dbReference>
<dbReference type="Pfam" id="PF03471">
    <property type="entry name" value="CorC_HlyC"/>
    <property type="match status" value="1"/>
</dbReference>
<keyword evidence="4" id="KW-0677">Repeat</keyword>
<proteinExistence type="inferred from homology"/>
<dbReference type="SUPFAM" id="SSF56176">
    <property type="entry name" value="FAD-binding/transporter-associated domain-like"/>
    <property type="match status" value="1"/>
</dbReference>
<evidence type="ECO:0000313" key="8">
    <source>
        <dbReference type="EMBL" id="EEP28322.1"/>
    </source>
</evidence>
<dbReference type="SUPFAM" id="SSF54631">
    <property type="entry name" value="CBS-domain pair"/>
    <property type="match status" value="1"/>
</dbReference>
<comment type="subcellular location">
    <subcellularLocation>
        <location evidence="1">Cell membrane</location>
        <topology evidence="1">Multi-pass membrane protein</topology>
    </subcellularLocation>
</comment>
<sequence>MDPDESSKNKFFSRLFHRDEALSEDEFEEDLISKIREGHEQGVLSAREVTMIRNIFAFADKDVKDIMQHRSNIVAIDGESTMQEAVEQMIENHYSRYPVYIKNLDNIIGLVHIKDTLRYVAEGHDMSVKLRDLEYMVRRVIFVPQTHSIDTLLAQMQHRKNHMILVQDEYGQTCGLLSMEDVIEEIVGNIQDEYDDEDELVARLGDGAYMMQGSTPLDTVADTLGIDLSDEEAETLNGFLLEKLGRIPQDHESFDVTARGYHFHVIDVEHMVALGVRISREASLEDGAPA</sequence>
<protein>
    <submittedName>
        <fullName evidence="8">CBS domain protein</fullName>
    </submittedName>
</protein>
<name>C4GB29_9FIRM</name>
<keyword evidence="3" id="KW-0472">Membrane</keyword>